<dbReference type="PROSITE" id="PS50865">
    <property type="entry name" value="ZF_MYND_2"/>
    <property type="match status" value="1"/>
</dbReference>
<proteinExistence type="predicted"/>
<dbReference type="SUPFAM" id="SSF144232">
    <property type="entry name" value="HIT/MYND zinc finger-like"/>
    <property type="match status" value="1"/>
</dbReference>
<dbReference type="EMBL" id="HBIC01017720">
    <property type="protein sequence ID" value="CAE0280030.1"/>
    <property type="molecule type" value="Transcribed_RNA"/>
</dbReference>
<dbReference type="PROSITE" id="PS01360">
    <property type="entry name" value="ZF_MYND_1"/>
    <property type="match status" value="1"/>
</dbReference>
<accession>A0A7S3GYP1</accession>
<evidence type="ECO:0000256" key="2">
    <source>
        <dbReference type="ARBA" id="ARBA00022771"/>
    </source>
</evidence>
<evidence type="ECO:0000259" key="5">
    <source>
        <dbReference type="PROSITE" id="PS50865"/>
    </source>
</evidence>
<sequence>MEDCKIVDCSSGLFVIGGKTDIIVSNSDLSCEKYCISVHYDVIGNIDLVGSTFVCTTDASKRHIVNCGPKCLVTLDGRVVSRASLDRLLDHAKHAIDDGDLDQMRLNKKAGVGSVICFSCKKVEPQNVRHKKCGRCGNACYCSKDCQVAHWPDLHREMCDMDVESERDNAGGKSEGESNVDG</sequence>
<evidence type="ECO:0000256" key="3">
    <source>
        <dbReference type="ARBA" id="ARBA00022833"/>
    </source>
</evidence>
<reference evidence="6" key="1">
    <citation type="submission" date="2021-01" db="EMBL/GenBank/DDBJ databases">
        <authorList>
            <person name="Corre E."/>
            <person name="Pelletier E."/>
            <person name="Niang G."/>
            <person name="Scheremetjew M."/>
            <person name="Finn R."/>
            <person name="Kale V."/>
            <person name="Holt S."/>
            <person name="Cochrane G."/>
            <person name="Meng A."/>
            <person name="Brown T."/>
            <person name="Cohen L."/>
        </authorList>
    </citation>
    <scope>NUCLEOTIDE SEQUENCE</scope>
    <source>
        <strain evidence="6">CCAP 955/1</strain>
    </source>
</reference>
<name>A0A7S3GYP1_9STRA</name>
<feature type="domain" description="MYND-type" evidence="5">
    <location>
        <begin position="117"/>
        <end position="159"/>
    </location>
</feature>
<keyword evidence="2 4" id="KW-0863">Zinc-finger</keyword>
<evidence type="ECO:0000313" key="6">
    <source>
        <dbReference type="EMBL" id="CAE0280030.1"/>
    </source>
</evidence>
<keyword evidence="3" id="KW-0862">Zinc</keyword>
<gene>
    <name evidence="6" type="ORF">SELO1098_LOCUS8863</name>
</gene>
<dbReference type="Pfam" id="PF01753">
    <property type="entry name" value="zf-MYND"/>
    <property type="match status" value="1"/>
</dbReference>
<dbReference type="Gene3D" id="6.10.140.2220">
    <property type="match status" value="1"/>
</dbReference>
<organism evidence="6">
    <name type="scientific">Spumella elongata</name>
    <dbReference type="NCBI Taxonomy" id="89044"/>
    <lineage>
        <taxon>Eukaryota</taxon>
        <taxon>Sar</taxon>
        <taxon>Stramenopiles</taxon>
        <taxon>Ochrophyta</taxon>
        <taxon>Chrysophyceae</taxon>
        <taxon>Chromulinales</taxon>
        <taxon>Chromulinaceae</taxon>
        <taxon>Spumella</taxon>
    </lineage>
</organism>
<dbReference type="GO" id="GO:0008270">
    <property type="term" value="F:zinc ion binding"/>
    <property type="evidence" value="ECO:0007669"/>
    <property type="project" value="UniProtKB-KW"/>
</dbReference>
<dbReference type="InterPro" id="IPR002893">
    <property type="entry name" value="Znf_MYND"/>
</dbReference>
<protein>
    <recommendedName>
        <fullName evidence="5">MYND-type domain-containing protein</fullName>
    </recommendedName>
</protein>
<evidence type="ECO:0000256" key="1">
    <source>
        <dbReference type="ARBA" id="ARBA00022723"/>
    </source>
</evidence>
<dbReference type="AlphaFoldDB" id="A0A7S3GYP1"/>
<keyword evidence="1" id="KW-0479">Metal-binding</keyword>
<evidence type="ECO:0000256" key="4">
    <source>
        <dbReference type="PROSITE-ProRule" id="PRU00134"/>
    </source>
</evidence>